<reference evidence="2 3" key="1">
    <citation type="submission" date="2017-11" db="EMBL/GenBank/DDBJ databases">
        <title>De-novo sequencing of pomegranate (Punica granatum L.) genome.</title>
        <authorList>
            <person name="Akparov Z."/>
            <person name="Amiraslanov A."/>
            <person name="Hajiyeva S."/>
            <person name="Abbasov M."/>
            <person name="Kaur K."/>
            <person name="Hamwieh A."/>
            <person name="Solovyev V."/>
            <person name="Salamov A."/>
            <person name="Braich B."/>
            <person name="Kosarev P."/>
            <person name="Mahmoud A."/>
            <person name="Hajiyev E."/>
            <person name="Babayeva S."/>
            <person name="Izzatullayeva V."/>
            <person name="Mammadov A."/>
            <person name="Mammadov A."/>
            <person name="Sharifova S."/>
            <person name="Ojaghi J."/>
            <person name="Eynullazada K."/>
            <person name="Bayramov B."/>
            <person name="Abdulazimova A."/>
            <person name="Shahmuradov I."/>
        </authorList>
    </citation>
    <scope>NUCLEOTIDE SEQUENCE [LARGE SCALE GENOMIC DNA]</scope>
    <source>
        <strain evidence="3">cv. AG2017</strain>
        <tissue evidence="2">Leaf</tissue>
    </source>
</reference>
<organism evidence="2 3">
    <name type="scientific">Punica granatum</name>
    <name type="common">Pomegranate</name>
    <dbReference type="NCBI Taxonomy" id="22663"/>
    <lineage>
        <taxon>Eukaryota</taxon>
        <taxon>Viridiplantae</taxon>
        <taxon>Streptophyta</taxon>
        <taxon>Embryophyta</taxon>
        <taxon>Tracheophyta</taxon>
        <taxon>Spermatophyta</taxon>
        <taxon>Magnoliopsida</taxon>
        <taxon>eudicotyledons</taxon>
        <taxon>Gunneridae</taxon>
        <taxon>Pentapetalae</taxon>
        <taxon>rosids</taxon>
        <taxon>malvids</taxon>
        <taxon>Myrtales</taxon>
        <taxon>Lythraceae</taxon>
        <taxon>Punica</taxon>
    </lineage>
</organism>
<protein>
    <recommendedName>
        <fullName evidence="1">DUF7745 domain-containing protein</fullName>
    </recommendedName>
</protein>
<evidence type="ECO:0000259" key="1">
    <source>
        <dbReference type="Pfam" id="PF24924"/>
    </source>
</evidence>
<feature type="domain" description="DUF7745" evidence="1">
    <location>
        <begin position="48"/>
        <end position="187"/>
    </location>
</feature>
<keyword evidence="3" id="KW-1185">Reference proteome</keyword>
<dbReference type="EMBL" id="PGOL01000298">
    <property type="protein sequence ID" value="PKI73074.1"/>
    <property type="molecule type" value="Genomic_DNA"/>
</dbReference>
<proteinExistence type="predicted"/>
<dbReference type="Pfam" id="PF24924">
    <property type="entry name" value="DUF7745"/>
    <property type="match status" value="1"/>
</dbReference>
<accession>A0A2I0KX76</accession>
<comment type="caution">
    <text evidence="2">The sequence shown here is derived from an EMBL/GenBank/DDBJ whole genome shotgun (WGS) entry which is preliminary data.</text>
</comment>
<dbReference type="InterPro" id="IPR056647">
    <property type="entry name" value="DUF7745"/>
</dbReference>
<sequence>MLHSTSCPRLDRVTLPLEEINRIWTALRPVDRNYIRAFARDTPMLTTRKVDWNFLEAALAFWNPEHVVFDIQGTELTPIIEEYHTLINRTTITCGIVEPNLYTTRPTLVSRLLGVKTTRIYAEFAYSGSTEIAIEKILSFIQTRVHRVKGNILWKDLCHAFLLLIFETLLFPHSRGLVDATLVGVILQVVG</sequence>
<evidence type="ECO:0000313" key="3">
    <source>
        <dbReference type="Proteomes" id="UP000233551"/>
    </source>
</evidence>
<name>A0A2I0KX76_PUNGR</name>
<dbReference type="AlphaFoldDB" id="A0A2I0KX76"/>
<gene>
    <name evidence="2" type="ORF">CRG98_006569</name>
</gene>
<evidence type="ECO:0000313" key="2">
    <source>
        <dbReference type="EMBL" id="PKI73074.1"/>
    </source>
</evidence>
<dbReference type="Proteomes" id="UP000233551">
    <property type="component" value="Unassembled WGS sequence"/>
</dbReference>